<dbReference type="InterPro" id="IPR036974">
    <property type="entry name" value="PUA_sf"/>
</dbReference>
<evidence type="ECO:0000313" key="7">
    <source>
        <dbReference type="Proteomes" id="UP000051162"/>
    </source>
</evidence>
<organism evidence="6 7">
    <name type="scientific">Levilactobacillus namurensis DSM 19117</name>
    <dbReference type="NCBI Taxonomy" id="1423773"/>
    <lineage>
        <taxon>Bacteria</taxon>
        <taxon>Bacillati</taxon>
        <taxon>Bacillota</taxon>
        <taxon>Bacilli</taxon>
        <taxon>Lactobacillales</taxon>
        <taxon>Lactobacillaceae</taxon>
        <taxon>Levilactobacillus</taxon>
    </lineage>
</organism>
<evidence type="ECO:0000259" key="4">
    <source>
        <dbReference type="Pfam" id="PF10672"/>
    </source>
</evidence>
<dbReference type="SUPFAM" id="SSF88697">
    <property type="entry name" value="PUA domain-like"/>
    <property type="match status" value="1"/>
</dbReference>
<dbReference type="GO" id="GO:0008168">
    <property type="term" value="F:methyltransferase activity"/>
    <property type="evidence" value="ECO:0007669"/>
    <property type="project" value="UniProtKB-KW"/>
</dbReference>
<dbReference type="Gene3D" id="2.30.130.10">
    <property type="entry name" value="PUA domain"/>
    <property type="match status" value="1"/>
</dbReference>
<keyword evidence="2 6" id="KW-0808">Transferase</keyword>
<gene>
    <name evidence="6" type="ORF">FD30_GL001337</name>
</gene>
<dbReference type="SUPFAM" id="SSF53335">
    <property type="entry name" value="S-adenosyl-L-methionine-dependent methyltransferases"/>
    <property type="match status" value="1"/>
</dbReference>
<keyword evidence="3" id="KW-0949">S-adenosyl-L-methionine</keyword>
<dbReference type="GO" id="GO:0032259">
    <property type="term" value="P:methylation"/>
    <property type="evidence" value="ECO:0007669"/>
    <property type="project" value="UniProtKB-KW"/>
</dbReference>
<dbReference type="PANTHER" id="PTHR43042:SF3">
    <property type="entry name" value="RIBOSOMAL RNA LARGE SUBUNIT METHYLTRANSFERASE YWBD-RELATED"/>
    <property type="match status" value="1"/>
</dbReference>
<dbReference type="Pfam" id="PF17785">
    <property type="entry name" value="PUA_3"/>
    <property type="match status" value="1"/>
</dbReference>
<accession>A0A0R1JZX6</accession>
<dbReference type="OrthoDB" id="9805492at2"/>
<dbReference type="STRING" id="1423773.FD30_GL001337"/>
<evidence type="ECO:0000256" key="1">
    <source>
        <dbReference type="ARBA" id="ARBA00022603"/>
    </source>
</evidence>
<dbReference type="InterPro" id="IPR029063">
    <property type="entry name" value="SAM-dependent_MTases_sf"/>
</dbReference>
<dbReference type="GO" id="GO:0003723">
    <property type="term" value="F:RNA binding"/>
    <property type="evidence" value="ECO:0007669"/>
    <property type="project" value="InterPro"/>
</dbReference>
<dbReference type="PANTHER" id="PTHR43042">
    <property type="entry name" value="SAM-DEPENDENT METHYLTRANSFERASE"/>
    <property type="match status" value="1"/>
</dbReference>
<reference evidence="6 7" key="1">
    <citation type="journal article" date="2015" name="Genome Announc.">
        <title>Expanding the biotechnology potential of lactobacilli through comparative genomics of 213 strains and associated genera.</title>
        <authorList>
            <person name="Sun Z."/>
            <person name="Harris H.M."/>
            <person name="McCann A."/>
            <person name="Guo C."/>
            <person name="Argimon S."/>
            <person name="Zhang W."/>
            <person name="Yang X."/>
            <person name="Jeffery I.B."/>
            <person name="Cooney J.C."/>
            <person name="Kagawa T.F."/>
            <person name="Liu W."/>
            <person name="Song Y."/>
            <person name="Salvetti E."/>
            <person name="Wrobel A."/>
            <person name="Rasinkangas P."/>
            <person name="Parkhill J."/>
            <person name="Rea M.C."/>
            <person name="O'Sullivan O."/>
            <person name="Ritari J."/>
            <person name="Douillard F.P."/>
            <person name="Paul Ross R."/>
            <person name="Yang R."/>
            <person name="Briner A.E."/>
            <person name="Felis G.E."/>
            <person name="de Vos W.M."/>
            <person name="Barrangou R."/>
            <person name="Klaenhammer T.R."/>
            <person name="Caufield P.W."/>
            <person name="Cui Y."/>
            <person name="Zhang H."/>
            <person name="O'Toole P.W."/>
        </authorList>
    </citation>
    <scope>NUCLEOTIDE SEQUENCE [LARGE SCALE GENOMIC DNA]</scope>
    <source>
        <strain evidence="6 7">DSM 19117</strain>
    </source>
</reference>
<comment type="caution">
    <text evidence="6">The sequence shown here is derived from an EMBL/GenBank/DDBJ whole genome shotgun (WGS) entry which is preliminary data.</text>
</comment>
<dbReference type="InterPro" id="IPR019614">
    <property type="entry name" value="SAM-dep_methyl-trfase"/>
</dbReference>
<dbReference type="InterPro" id="IPR041532">
    <property type="entry name" value="RlmI-like_PUA"/>
</dbReference>
<dbReference type="Proteomes" id="UP000051162">
    <property type="component" value="Unassembled WGS sequence"/>
</dbReference>
<dbReference type="GeneID" id="84782398"/>
<dbReference type="Gene3D" id="3.40.50.150">
    <property type="entry name" value="Vaccinia Virus protein VP39"/>
    <property type="match status" value="1"/>
</dbReference>
<evidence type="ECO:0000259" key="5">
    <source>
        <dbReference type="Pfam" id="PF17785"/>
    </source>
</evidence>
<evidence type="ECO:0000256" key="2">
    <source>
        <dbReference type="ARBA" id="ARBA00022679"/>
    </source>
</evidence>
<dbReference type="Pfam" id="PF10672">
    <property type="entry name" value="Methyltrans_SAM"/>
    <property type="match status" value="1"/>
</dbReference>
<dbReference type="PATRIC" id="fig|1423773.3.peg.1371"/>
<evidence type="ECO:0000256" key="3">
    <source>
        <dbReference type="ARBA" id="ARBA00022691"/>
    </source>
</evidence>
<keyword evidence="1 6" id="KW-0489">Methyltransferase</keyword>
<dbReference type="AlphaFoldDB" id="A0A0R1JZX6"/>
<dbReference type="Gene3D" id="3.30.750.80">
    <property type="entry name" value="RNA methyltransferase domain (HRMD) like"/>
    <property type="match status" value="1"/>
</dbReference>
<sequence length="382" mass="42248">MKRIQITGKSVRKFEDGYPVVNITDLENRQDFEDGAWVQLENHGHFVATAYFAKQHRGAGYVLSLRENEPIDERFFASKFRAAQAKRAAINVGEAYRFFNDVGDGLGGLIIDVYQGVYVFRWQNAALKRQARLIYAGFQRVMGQDLTVLAATPGQEALQVVTGKLPQDPVTITEAGVAYPVDLTVSRQQLALEFRDERAWARENSAQQRILNLYSAETGVVTAAMAGDATEAVTVDPTNRATTALQAQLAANNLDQAAVEMRTMDVTNYLDYAIKHGLTFDTVFVNPPAFIRGKKHRFDLDQDLGTLLTQVLQVTHTGSQVLVTTTAPGYSLKKLRTTVSEVAQNYTGHVNVSMDFHSPADFMTNSADRQSEALKGLHLVIG</sequence>
<keyword evidence="7" id="KW-1185">Reference proteome</keyword>
<dbReference type="EMBL" id="AZDT01000018">
    <property type="protein sequence ID" value="KRK76492.1"/>
    <property type="molecule type" value="Genomic_DNA"/>
</dbReference>
<feature type="domain" description="RlmI-like PUA" evidence="5">
    <location>
        <begin position="4"/>
        <end position="64"/>
    </location>
</feature>
<protein>
    <submittedName>
        <fullName evidence="6">SAM-dependent methyltransferase</fullName>
    </submittedName>
</protein>
<name>A0A0R1JZX6_9LACO</name>
<dbReference type="InterPro" id="IPR015947">
    <property type="entry name" value="PUA-like_sf"/>
</dbReference>
<feature type="domain" description="S-adenosylmethionine-dependent methyltransferase" evidence="4">
    <location>
        <begin position="162"/>
        <end position="329"/>
    </location>
</feature>
<proteinExistence type="predicted"/>
<dbReference type="RefSeq" id="WP_056943918.1">
    <property type="nucleotide sequence ID" value="NZ_AZDT01000018.1"/>
</dbReference>
<dbReference type="CDD" id="cd11572">
    <property type="entry name" value="RlmI_M_like"/>
    <property type="match status" value="1"/>
</dbReference>
<evidence type="ECO:0000313" key="6">
    <source>
        <dbReference type="EMBL" id="KRK76492.1"/>
    </source>
</evidence>